<keyword evidence="3" id="KW-1185">Reference proteome</keyword>
<evidence type="ECO:0000256" key="1">
    <source>
        <dbReference type="SAM" id="MobiDB-lite"/>
    </source>
</evidence>
<comment type="caution">
    <text evidence="2">The sequence shown here is derived from an EMBL/GenBank/DDBJ whole genome shotgun (WGS) entry which is preliminary data.</text>
</comment>
<feature type="region of interest" description="Disordered" evidence="1">
    <location>
        <begin position="68"/>
        <end position="88"/>
    </location>
</feature>
<reference evidence="2" key="1">
    <citation type="journal article" date="2022" name="bioRxiv">
        <title>Sequencing and chromosome-scale assembly of the giantPleurodeles waltlgenome.</title>
        <authorList>
            <person name="Brown T."/>
            <person name="Elewa A."/>
            <person name="Iarovenko S."/>
            <person name="Subramanian E."/>
            <person name="Araus A.J."/>
            <person name="Petzold A."/>
            <person name="Susuki M."/>
            <person name="Suzuki K.-i.T."/>
            <person name="Hayashi T."/>
            <person name="Toyoda A."/>
            <person name="Oliveira C."/>
            <person name="Osipova E."/>
            <person name="Leigh N.D."/>
            <person name="Simon A."/>
            <person name="Yun M.H."/>
        </authorList>
    </citation>
    <scope>NUCLEOTIDE SEQUENCE</scope>
    <source>
        <strain evidence="2">20211129_DDA</strain>
        <tissue evidence="2">Liver</tissue>
    </source>
</reference>
<organism evidence="2 3">
    <name type="scientific">Pleurodeles waltl</name>
    <name type="common">Iberian ribbed newt</name>
    <dbReference type="NCBI Taxonomy" id="8319"/>
    <lineage>
        <taxon>Eukaryota</taxon>
        <taxon>Metazoa</taxon>
        <taxon>Chordata</taxon>
        <taxon>Craniata</taxon>
        <taxon>Vertebrata</taxon>
        <taxon>Euteleostomi</taxon>
        <taxon>Amphibia</taxon>
        <taxon>Batrachia</taxon>
        <taxon>Caudata</taxon>
        <taxon>Salamandroidea</taxon>
        <taxon>Salamandridae</taxon>
        <taxon>Pleurodelinae</taxon>
        <taxon>Pleurodeles</taxon>
    </lineage>
</organism>
<proteinExistence type="predicted"/>
<evidence type="ECO:0000313" key="3">
    <source>
        <dbReference type="Proteomes" id="UP001066276"/>
    </source>
</evidence>
<protein>
    <submittedName>
        <fullName evidence="2">Uncharacterized protein</fullName>
    </submittedName>
</protein>
<dbReference type="AlphaFoldDB" id="A0AAV7U0L0"/>
<feature type="region of interest" description="Disordered" evidence="1">
    <location>
        <begin position="1"/>
        <end position="41"/>
    </location>
</feature>
<dbReference type="EMBL" id="JANPWB010000006">
    <property type="protein sequence ID" value="KAJ1182046.1"/>
    <property type="molecule type" value="Genomic_DNA"/>
</dbReference>
<accession>A0AAV7U0L0</accession>
<evidence type="ECO:0000313" key="2">
    <source>
        <dbReference type="EMBL" id="KAJ1182046.1"/>
    </source>
</evidence>
<gene>
    <name evidence="2" type="ORF">NDU88_007242</name>
</gene>
<sequence>MGGEAGALSRHSPYQDSGGLRGSGLLPAPIPGPGNPGRAMDSHLLMVNKLPRPSATLCDLLRPLRAGGPAENGEASGEGQNARIDRRRGLGGSVQNLYKVAARQWQVLPTVPPPIRQTSERQMVDRRADRLVELAPLPHHLYCRSGLLPIPILYSGLSFRSSHGVSVSPLHGISRQSKQASAAMDCLQERRAEAWTSLSVSVRCTHTLLQSVRQVEASDCFGTSAQTRQVPQSTHVECLLFPSAI</sequence>
<name>A0AAV7U0L0_PLEWA</name>
<dbReference type="Proteomes" id="UP001066276">
    <property type="component" value="Chromosome 3_2"/>
</dbReference>